<dbReference type="InParanoid" id="A0A1V9XC37"/>
<evidence type="ECO:0000256" key="1">
    <source>
        <dbReference type="ARBA" id="ARBA00022614"/>
    </source>
</evidence>
<gene>
    <name evidence="3" type="ORF">BIW11_11200</name>
</gene>
<evidence type="ECO:0000313" key="3">
    <source>
        <dbReference type="EMBL" id="OQR71110.1"/>
    </source>
</evidence>
<dbReference type="InterPro" id="IPR050216">
    <property type="entry name" value="LRR_domain-containing"/>
</dbReference>
<dbReference type="OrthoDB" id="1060944at2759"/>
<accession>A0A1V9XC37</accession>
<dbReference type="STRING" id="418985.A0A1V9XC37"/>
<dbReference type="PROSITE" id="PS51450">
    <property type="entry name" value="LRR"/>
    <property type="match status" value="2"/>
</dbReference>
<proteinExistence type="predicted"/>
<dbReference type="SUPFAM" id="SSF52058">
    <property type="entry name" value="L domain-like"/>
    <property type="match status" value="1"/>
</dbReference>
<evidence type="ECO:0000256" key="2">
    <source>
        <dbReference type="ARBA" id="ARBA00022737"/>
    </source>
</evidence>
<dbReference type="PANTHER" id="PTHR48051">
    <property type="match status" value="1"/>
</dbReference>
<dbReference type="Proteomes" id="UP000192247">
    <property type="component" value="Unassembled WGS sequence"/>
</dbReference>
<dbReference type="InterPro" id="IPR003591">
    <property type="entry name" value="Leu-rich_rpt_typical-subtyp"/>
</dbReference>
<name>A0A1V9XC37_9ACAR</name>
<keyword evidence="4" id="KW-1185">Reference proteome</keyword>
<organism evidence="3 4">
    <name type="scientific">Tropilaelaps mercedesae</name>
    <dbReference type="NCBI Taxonomy" id="418985"/>
    <lineage>
        <taxon>Eukaryota</taxon>
        <taxon>Metazoa</taxon>
        <taxon>Ecdysozoa</taxon>
        <taxon>Arthropoda</taxon>
        <taxon>Chelicerata</taxon>
        <taxon>Arachnida</taxon>
        <taxon>Acari</taxon>
        <taxon>Parasitiformes</taxon>
        <taxon>Mesostigmata</taxon>
        <taxon>Gamasina</taxon>
        <taxon>Dermanyssoidea</taxon>
        <taxon>Laelapidae</taxon>
        <taxon>Tropilaelaps</taxon>
    </lineage>
</organism>
<comment type="caution">
    <text evidence="3">The sequence shown here is derived from an EMBL/GenBank/DDBJ whole genome shotgun (WGS) entry which is preliminary data.</text>
</comment>
<dbReference type="InterPro" id="IPR032675">
    <property type="entry name" value="LRR_dom_sf"/>
</dbReference>
<keyword evidence="1" id="KW-0433">Leucine-rich repeat</keyword>
<dbReference type="PANTHER" id="PTHR48051:SF1">
    <property type="entry name" value="RAS SUPPRESSOR PROTEIN 1"/>
    <property type="match status" value="1"/>
</dbReference>
<dbReference type="SMART" id="SM00369">
    <property type="entry name" value="LRR_TYP"/>
    <property type="match status" value="2"/>
</dbReference>
<dbReference type="EMBL" id="MNPL01015334">
    <property type="protein sequence ID" value="OQR71110.1"/>
    <property type="molecule type" value="Genomic_DNA"/>
</dbReference>
<dbReference type="Gene3D" id="3.80.10.10">
    <property type="entry name" value="Ribonuclease Inhibitor"/>
    <property type="match status" value="1"/>
</dbReference>
<reference evidence="3 4" key="1">
    <citation type="journal article" date="2017" name="Gigascience">
        <title>Draft genome of the honey bee ectoparasitic mite, Tropilaelaps mercedesae, is shaped by the parasitic life history.</title>
        <authorList>
            <person name="Dong X."/>
            <person name="Armstrong S.D."/>
            <person name="Xia D."/>
            <person name="Makepeace B.L."/>
            <person name="Darby A.C."/>
            <person name="Kadowaki T."/>
        </authorList>
    </citation>
    <scope>NUCLEOTIDE SEQUENCE [LARGE SCALE GENOMIC DNA]</scope>
    <source>
        <strain evidence="3">Wuxi-XJTLU</strain>
    </source>
</reference>
<dbReference type="GO" id="GO:0005737">
    <property type="term" value="C:cytoplasm"/>
    <property type="evidence" value="ECO:0007669"/>
    <property type="project" value="TreeGrafter"/>
</dbReference>
<keyword evidence="2" id="KW-0677">Repeat</keyword>
<dbReference type="Pfam" id="PF00560">
    <property type="entry name" value="LRR_1"/>
    <property type="match status" value="1"/>
</dbReference>
<dbReference type="InterPro" id="IPR001611">
    <property type="entry name" value="Leu-rich_rpt"/>
</dbReference>
<protein>
    <submittedName>
        <fullName evidence="3">Leucine-rich repeat-containing protein 20-like</fullName>
    </submittedName>
</protein>
<evidence type="ECO:0000313" key="4">
    <source>
        <dbReference type="Proteomes" id="UP000192247"/>
    </source>
</evidence>
<dbReference type="AlphaFoldDB" id="A0A1V9XC37"/>
<dbReference type="Pfam" id="PF13855">
    <property type="entry name" value="LRR_8"/>
    <property type="match status" value="1"/>
</dbReference>
<sequence length="195" mass="22278">MSCGMLITQRRPDDVVGLAGRGVVKVVHRCSDAAENQNLDLSDCSLMSFPDAVYHLLRHTVVLHCDLSENVLRKIPPKLARKFSEITRLNLAHNRLASLPEELAELPHLVFLDVSSNDLMSVPWVIFRMKQLRVLNLSGNHLVDVESGLLQNLHPDCEIHLENNPLSERSCHDLERLIWHHNRKITFSPFKEVPY</sequence>